<dbReference type="RefSeq" id="WP_226541734.1">
    <property type="nucleotide sequence ID" value="NZ_JAJAPW010000002.1"/>
</dbReference>
<dbReference type="InterPro" id="IPR011008">
    <property type="entry name" value="Dimeric_a/b-barrel"/>
</dbReference>
<keyword evidence="2" id="KW-0238">DNA-binding</keyword>
<keyword evidence="4" id="KW-1133">Transmembrane helix</keyword>
<evidence type="ECO:0000256" key="4">
    <source>
        <dbReference type="SAM" id="Phobius"/>
    </source>
</evidence>
<gene>
    <name evidence="6" type="ORF">LG649_04975</name>
</gene>
<proteinExistence type="predicted"/>
<dbReference type="PANTHER" id="PTHR30154:SF34">
    <property type="entry name" value="TRANSCRIPTIONAL REGULATOR AZLB"/>
    <property type="match status" value="1"/>
</dbReference>
<dbReference type="Pfam" id="PF13404">
    <property type="entry name" value="HTH_AsnC-type"/>
    <property type="match status" value="1"/>
</dbReference>
<evidence type="ECO:0000256" key="3">
    <source>
        <dbReference type="ARBA" id="ARBA00023163"/>
    </source>
</evidence>
<dbReference type="Gene3D" id="3.30.70.920">
    <property type="match status" value="1"/>
</dbReference>
<reference evidence="6" key="1">
    <citation type="submission" date="2021-10" db="EMBL/GenBank/DDBJ databases">
        <title>Tamlana sargassums sp. nov., and Tamlana laminarinivorans sp. nov., two new bacteria isolated from the brown alga.</title>
        <authorList>
            <person name="Li J."/>
        </authorList>
    </citation>
    <scope>NUCLEOTIDE SEQUENCE</scope>
    <source>
        <strain evidence="6">PT2-4</strain>
    </source>
</reference>
<organism evidence="6 7">
    <name type="scientific">Neotamlana laminarinivorans</name>
    <dbReference type="NCBI Taxonomy" id="2883124"/>
    <lineage>
        <taxon>Bacteria</taxon>
        <taxon>Pseudomonadati</taxon>
        <taxon>Bacteroidota</taxon>
        <taxon>Flavobacteriia</taxon>
        <taxon>Flavobacteriales</taxon>
        <taxon>Flavobacteriaceae</taxon>
        <taxon>Neotamlana</taxon>
    </lineage>
</organism>
<sequence>MKSIRNNSNLSELDEVDEKIINLLQKNARLTNKEIALEVGIAESTCSERMRKLNKKKIFLGFHSFVNSSYLGVNIQAIIAVKLKRHSKEVVENFKLALKDNKEIVNTYHMASNSDFLLHVAVTDKDHLRNFVMDKLTALKSVKNVETSLIYDFVHNPLFPIYH</sequence>
<dbReference type="InterPro" id="IPR036390">
    <property type="entry name" value="WH_DNA-bd_sf"/>
</dbReference>
<evidence type="ECO:0000256" key="2">
    <source>
        <dbReference type="ARBA" id="ARBA00023125"/>
    </source>
</evidence>
<dbReference type="PANTHER" id="PTHR30154">
    <property type="entry name" value="LEUCINE-RESPONSIVE REGULATORY PROTEIN"/>
    <property type="match status" value="1"/>
</dbReference>
<dbReference type="GO" id="GO:0043565">
    <property type="term" value="F:sequence-specific DNA binding"/>
    <property type="evidence" value="ECO:0007669"/>
    <property type="project" value="InterPro"/>
</dbReference>
<evidence type="ECO:0000259" key="5">
    <source>
        <dbReference type="PROSITE" id="PS50956"/>
    </source>
</evidence>
<dbReference type="PROSITE" id="PS50956">
    <property type="entry name" value="HTH_ASNC_2"/>
    <property type="match status" value="1"/>
</dbReference>
<evidence type="ECO:0000313" key="7">
    <source>
        <dbReference type="Proteomes" id="UP001139199"/>
    </source>
</evidence>
<keyword evidence="1" id="KW-0805">Transcription regulation</keyword>
<dbReference type="CDD" id="cd00090">
    <property type="entry name" value="HTH_ARSR"/>
    <property type="match status" value="1"/>
</dbReference>
<dbReference type="InterPro" id="IPR011991">
    <property type="entry name" value="ArsR-like_HTH"/>
</dbReference>
<keyword evidence="7" id="KW-1185">Reference proteome</keyword>
<feature type="domain" description="HTH asnC-type" evidence="5">
    <location>
        <begin position="13"/>
        <end position="74"/>
    </location>
</feature>
<dbReference type="GO" id="GO:0005829">
    <property type="term" value="C:cytosol"/>
    <property type="evidence" value="ECO:0007669"/>
    <property type="project" value="TreeGrafter"/>
</dbReference>
<dbReference type="Proteomes" id="UP001139199">
    <property type="component" value="Unassembled WGS sequence"/>
</dbReference>
<name>A0A9X1HZH2_9FLAO</name>
<dbReference type="SMART" id="SM00344">
    <property type="entry name" value="HTH_ASNC"/>
    <property type="match status" value="1"/>
</dbReference>
<feature type="transmembrane region" description="Helical" evidence="4">
    <location>
        <begin position="58"/>
        <end position="79"/>
    </location>
</feature>
<dbReference type="Pfam" id="PF01037">
    <property type="entry name" value="AsnC_trans_reg"/>
    <property type="match status" value="1"/>
</dbReference>
<dbReference type="SUPFAM" id="SSF46785">
    <property type="entry name" value="Winged helix' DNA-binding domain"/>
    <property type="match status" value="1"/>
</dbReference>
<keyword evidence="3" id="KW-0804">Transcription</keyword>
<accession>A0A9X1HZH2</accession>
<dbReference type="InterPro" id="IPR019887">
    <property type="entry name" value="Tscrpt_reg_AsnC/Lrp_C"/>
</dbReference>
<dbReference type="InterPro" id="IPR019888">
    <property type="entry name" value="Tscrpt_reg_AsnC-like"/>
</dbReference>
<dbReference type="InterPro" id="IPR000485">
    <property type="entry name" value="AsnC-type_HTH_dom"/>
</dbReference>
<evidence type="ECO:0000256" key="1">
    <source>
        <dbReference type="ARBA" id="ARBA00023015"/>
    </source>
</evidence>
<dbReference type="EMBL" id="JAJAPW010000002">
    <property type="protein sequence ID" value="MCB4798185.1"/>
    <property type="molecule type" value="Genomic_DNA"/>
</dbReference>
<evidence type="ECO:0000313" key="6">
    <source>
        <dbReference type="EMBL" id="MCB4798185.1"/>
    </source>
</evidence>
<dbReference type="GO" id="GO:0043200">
    <property type="term" value="P:response to amino acid"/>
    <property type="evidence" value="ECO:0007669"/>
    <property type="project" value="TreeGrafter"/>
</dbReference>
<dbReference type="InterPro" id="IPR036388">
    <property type="entry name" value="WH-like_DNA-bd_sf"/>
</dbReference>
<keyword evidence="4" id="KW-0812">Transmembrane</keyword>
<dbReference type="PRINTS" id="PR00033">
    <property type="entry name" value="HTHASNC"/>
</dbReference>
<dbReference type="AlphaFoldDB" id="A0A9X1HZH2"/>
<dbReference type="Gene3D" id="1.10.10.10">
    <property type="entry name" value="Winged helix-like DNA-binding domain superfamily/Winged helix DNA-binding domain"/>
    <property type="match status" value="1"/>
</dbReference>
<dbReference type="SUPFAM" id="SSF54909">
    <property type="entry name" value="Dimeric alpha+beta barrel"/>
    <property type="match status" value="1"/>
</dbReference>
<keyword evidence="4" id="KW-0472">Membrane</keyword>
<protein>
    <submittedName>
        <fullName evidence="6">Lrp/AsnC family transcriptional regulator</fullName>
    </submittedName>
</protein>
<dbReference type="GO" id="GO:0006355">
    <property type="term" value="P:regulation of DNA-templated transcription"/>
    <property type="evidence" value="ECO:0007669"/>
    <property type="project" value="UniProtKB-ARBA"/>
</dbReference>
<comment type="caution">
    <text evidence="6">The sequence shown here is derived from an EMBL/GenBank/DDBJ whole genome shotgun (WGS) entry which is preliminary data.</text>
</comment>